<dbReference type="OrthoDB" id="42613at2"/>
<evidence type="ECO:0000256" key="2">
    <source>
        <dbReference type="PIRSR" id="PIRSR640198-2"/>
    </source>
</evidence>
<dbReference type="KEGG" id="cmah:C1I91_26465"/>
<dbReference type="Pfam" id="PF06114">
    <property type="entry name" value="Peptidase_M78"/>
    <property type="match status" value="1"/>
</dbReference>
<evidence type="ECO:0000259" key="4">
    <source>
        <dbReference type="PROSITE" id="PS51459"/>
    </source>
</evidence>
<feature type="coiled-coil region" evidence="3">
    <location>
        <begin position="339"/>
        <end position="366"/>
    </location>
</feature>
<dbReference type="SUPFAM" id="SSF140931">
    <property type="entry name" value="Fic-like"/>
    <property type="match status" value="1"/>
</dbReference>
<dbReference type="GO" id="GO:0005524">
    <property type="term" value="F:ATP binding"/>
    <property type="evidence" value="ECO:0007669"/>
    <property type="project" value="UniProtKB-KW"/>
</dbReference>
<evidence type="ECO:0000256" key="1">
    <source>
        <dbReference type="PIRSR" id="PIRSR640198-1"/>
    </source>
</evidence>
<dbReference type="InterPro" id="IPR040198">
    <property type="entry name" value="Fido_containing"/>
</dbReference>
<dbReference type="Gene3D" id="1.10.3290.10">
    <property type="entry name" value="Fido-like domain"/>
    <property type="match status" value="1"/>
</dbReference>
<dbReference type="InterPro" id="IPR036597">
    <property type="entry name" value="Fido-like_dom_sf"/>
</dbReference>
<organism evidence="5 6">
    <name type="scientific">Clostridium manihotivorum</name>
    <dbReference type="NCBI Taxonomy" id="2320868"/>
    <lineage>
        <taxon>Bacteria</taxon>
        <taxon>Bacillati</taxon>
        <taxon>Bacillota</taxon>
        <taxon>Clostridia</taxon>
        <taxon>Eubacteriales</taxon>
        <taxon>Clostridiaceae</taxon>
        <taxon>Clostridium</taxon>
    </lineage>
</organism>
<dbReference type="PROSITE" id="PS51459">
    <property type="entry name" value="FIDO"/>
    <property type="match status" value="1"/>
</dbReference>
<dbReference type="RefSeq" id="WP_128215606.1">
    <property type="nucleotide sequence ID" value="NZ_CP025746.1"/>
</dbReference>
<dbReference type="AlphaFoldDB" id="A0A410E0R3"/>
<feature type="domain" description="Fido" evidence="4">
    <location>
        <begin position="297"/>
        <end position="441"/>
    </location>
</feature>
<keyword evidence="6" id="KW-1185">Reference proteome</keyword>
<feature type="binding site" evidence="2">
    <location>
        <begin position="387"/>
        <end position="394"/>
    </location>
    <ligand>
        <name>ATP</name>
        <dbReference type="ChEBI" id="CHEBI:30616"/>
    </ligand>
</feature>
<evidence type="ECO:0000313" key="5">
    <source>
        <dbReference type="EMBL" id="QAA34895.1"/>
    </source>
</evidence>
<dbReference type="InterPro" id="IPR010359">
    <property type="entry name" value="IrrE_HExxH"/>
</dbReference>
<keyword evidence="2" id="KW-0067">ATP-binding</keyword>
<dbReference type="EMBL" id="CP025746">
    <property type="protein sequence ID" value="QAA34895.1"/>
    <property type="molecule type" value="Genomic_DNA"/>
</dbReference>
<dbReference type="Proteomes" id="UP000286268">
    <property type="component" value="Chromosome"/>
</dbReference>
<reference evidence="5 6" key="1">
    <citation type="submission" date="2018-01" db="EMBL/GenBank/DDBJ databases">
        <title>Genome Sequencing and Assembly of Anaerobacter polyendosporus strain CT4.</title>
        <authorList>
            <person name="Tachaapaikoon C."/>
            <person name="Sutheeworapong S."/>
            <person name="Jenjaroenpun P."/>
            <person name="Wongsurawat T."/>
            <person name="Nookeaw I."/>
            <person name="Cheawchanlertfa P."/>
            <person name="Kosugi A."/>
            <person name="Cheevadhanarak S."/>
            <person name="Ratanakhanokchai K."/>
        </authorList>
    </citation>
    <scope>NUCLEOTIDE SEQUENCE [LARGE SCALE GENOMIC DNA]</scope>
    <source>
        <strain evidence="5 6">CT4</strain>
    </source>
</reference>
<evidence type="ECO:0000256" key="3">
    <source>
        <dbReference type="SAM" id="Coils"/>
    </source>
</evidence>
<dbReference type="Gene3D" id="1.10.10.2910">
    <property type="match status" value="1"/>
</dbReference>
<accession>A0A410E0R3</accession>
<gene>
    <name evidence="5" type="ORF">C1I91_26465</name>
</gene>
<feature type="binding site" evidence="2">
    <location>
        <begin position="419"/>
        <end position="420"/>
    </location>
    <ligand>
        <name>ATP</name>
        <dbReference type="ChEBI" id="CHEBI:30616"/>
    </ligand>
</feature>
<evidence type="ECO:0000313" key="6">
    <source>
        <dbReference type="Proteomes" id="UP000286268"/>
    </source>
</evidence>
<keyword evidence="2" id="KW-0547">Nucleotide-binding</keyword>
<sequence>MFSSVDLSDYFHKPEILAKKVLEIYFSQGIPSYPIDPFDILKQMNVVYQFRDFKDLEGIYIVPEDENDIAIVGINNNRPVTRQRFTAAHELCHHIKDKNESSICPIDGREKSPIEKYADKFASEILMPTEELKKQVGKFENNGYVNFENIIYIADYFGVSFEACVFNIAYKLNKIEGDIEPSKLKKRINKFKPDKKRIELGLKKYDSLLLRNIINSYDYFYSNESKAVWYKFKNDFIYNENRLEGVNIDREDVAEILTDIRIYKQNSEYCKSEYKDIIEVVGHASIYDFLLETEEPISIFKLLKLHTMLFQFAPYPEAAGKIRNSNNFVTEAKFETVDYNNIINELLKLEEKLKELINKMNSMSISEYVEEAVKIHHKITVIHPFVDGNGRCSRVMLNWLFKIKGLPPVYLKYENKDYYYEALKEADLNNDYSYLCEVFYREILKSMIQLNTKFKL</sequence>
<proteinExistence type="predicted"/>
<dbReference type="PANTHER" id="PTHR13504">
    <property type="entry name" value="FIDO DOMAIN-CONTAINING PROTEIN DDB_G0283145"/>
    <property type="match status" value="1"/>
</dbReference>
<dbReference type="Pfam" id="PF02661">
    <property type="entry name" value="Fic"/>
    <property type="match status" value="1"/>
</dbReference>
<dbReference type="PANTHER" id="PTHR13504:SF38">
    <property type="entry name" value="FIDO DOMAIN-CONTAINING PROTEIN"/>
    <property type="match status" value="1"/>
</dbReference>
<feature type="active site" evidence="1">
    <location>
        <position position="383"/>
    </location>
</feature>
<protein>
    <recommendedName>
        <fullName evidence="4">Fido domain-containing protein</fullName>
    </recommendedName>
</protein>
<name>A0A410E0R3_9CLOT</name>
<dbReference type="InterPro" id="IPR003812">
    <property type="entry name" value="Fido"/>
</dbReference>
<keyword evidence="3" id="KW-0175">Coiled coil</keyword>